<evidence type="ECO:0000313" key="2">
    <source>
        <dbReference type="EMBL" id="KPM83578.1"/>
    </source>
</evidence>
<dbReference type="GO" id="GO:0046521">
    <property type="term" value="P:sphingoid catabolic process"/>
    <property type="evidence" value="ECO:0007669"/>
    <property type="project" value="TreeGrafter"/>
</dbReference>
<dbReference type="PANTHER" id="PTHR28026:SF9">
    <property type="entry name" value="2-HYDROXY-PALMITIC ACID DIOXYGENASE MPO1"/>
    <property type="match status" value="1"/>
</dbReference>
<proteinExistence type="predicted"/>
<reference evidence="2 3" key="1">
    <citation type="submission" date="2015-09" db="EMBL/GenBank/DDBJ databases">
        <title>Draft Genome Sequence of Pseudoalteromonas lipolytica UCD-48B.</title>
        <authorList>
            <person name="Krusor M."/>
            <person name="Coil D.A."/>
            <person name="Lang J.M."/>
            <person name="Eisen J.A."/>
            <person name="Alexiev A."/>
        </authorList>
    </citation>
    <scope>NUCLEOTIDE SEQUENCE [LARGE SCALE GENOMIC DNA]</scope>
    <source>
        <strain evidence="2 3">UCD-48B</strain>
    </source>
</reference>
<dbReference type="Proteomes" id="UP000050378">
    <property type="component" value="Unassembled WGS sequence"/>
</dbReference>
<dbReference type="InterPro" id="IPR009305">
    <property type="entry name" value="Mpo1-like"/>
</dbReference>
<dbReference type="PATRIC" id="fig|570156.3.peg.3252"/>
<name>A0A0P7D4Y1_9GAMM</name>
<dbReference type="AlphaFoldDB" id="A0A0P7D4Y1"/>
<dbReference type="RefSeq" id="WP_054553036.1">
    <property type="nucleotide sequence ID" value="NZ_LJTC01000006.1"/>
</dbReference>
<feature type="transmembrane region" description="Helical" evidence="1">
    <location>
        <begin position="130"/>
        <end position="151"/>
    </location>
</feature>
<accession>A0A0P7D4Y1</accession>
<evidence type="ECO:0000256" key="1">
    <source>
        <dbReference type="SAM" id="Phobius"/>
    </source>
</evidence>
<feature type="transmembrane region" description="Helical" evidence="1">
    <location>
        <begin position="73"/>
        <end position="91"/>
    </location>
</feature>
<dbReference type="PANTHER" id="PTHR28026">
    <property type="entry name" value="DUF962 DOMAIN PROTEIN (AFU_ORTHOLOGUE AFUA_8G05310)"/>
    <property type="match status" value="1"/>
</dbReference>
<organism evidence="2 3">
    <name type="scientific">Pseudoalteromonas lipolytica</name>
    <dbReference type="NCBI Taxonomy" id="570156"/>
    <lineage>
        <taxon>Bacteria</taxon>
        <taxon>Pseudomonadati</taxon>
        <taxon>Pseudomonadota</taxon>
        <taxon>Gammaproteobacteria</taxon>
        <taxon>Alteromonadales</taxon>
        <taxon>Pseudoalteromonadaceae</taxon>
        <taxon>Pseudoalteromonas</taxon>
    </lineage>
</organism>
<evidence type="ECO:0000313" key="3">
    <source>
        <dbReference type="Proteomes" id="UP000050378"/>
    </source>
</evidence>
<dbReference type="Pfam" id="PF06127">
    <property type="entry name" value="Mpo1-like"/>
    <property type="match status" value="1"/>
</dbReference>
<feature type="transmembrane region" description="Helical" evidence="1">
    <location>
        <begin position="21"/>
        <end position="42"/>
    </location>
</feature>
<dbReference type="OrthoDB" id="5515308at2"/>
<keyword evidence="1" id="KW-0472">Membrane</keyword>
<gene>
    <name evidence="2" type="ORF">AOG27_10840</name>
</gene>
<comment type="caution">
    <text evidence="2">The sequence shown here is derived from an EMBL/GenBank/DDBJ whole genome shotgun (WGS) entry which is preliminary data.</text>
</comment>
<dbReference type="STRING" id="570156.AOG27_10840"/>
<sequence>MKTLKQQLTNYALYHRSKRNIVTHFIGIPLIVFAIICLLQRVTLISEPAVISLATVVIALTCLYYLMLSLSMGLIMAVCLSLLSIAAEPVVSLSTELWLTVSIGSFVVGWVFQFIGHYFEGKKPAFVDDLIGLVIGPLFVLAEFLIMLGFYKDIADHIEQHAGPNKA</sequence>
<feature type="transmembrane region" description="Helical" evidence="1">
    <location>
        <begin position="97"/>
        <end position="118"/>
    </location>
</feature>
<dbReference type="GO" id="GO:0016020">
    <property type="term" value="C:membrane"/>
    <property type="evidence" value="ECO:0007669"/>
    <property type="project" value="GOC"/>
</dbReference>
<protein>
    <recommendedName>
        <fullName evidence="4">Membrane protein YGL010W</fullName>
    </recommendedName>
</protein>
<keyword evidence="1" id="KW-0812">Transmembrane</keyword>
<dbReference type="EMBL" id="LJTC01000006">
    <property type="protein sequence ID" value="KPM83578.1"/>
    <property type="molecule type" value="Genomic_DNA"/>
</dbReference>
<evidence type="ECO:0008006" key="4">
    <source>
        <dbReference type="Google" id="ProtNLM"/>
    </source>
</evidence>
<keyword evidence="1" id="KW-1133">Transmembrane helix</keyword>